<feature type="transmembrane region" description="Helical" evidence="1">
    <location>
        <begin position="233"/>
        <end position="256"/>
    </location>
</feature>
<organism evidence="2 3">
    <name type="scientific">Acidisphaera rubrifaciens HS-AP3</name>
    <dbReference type="NCBI Taxonomy" id="1231350"/>
    <lineage>
        <taxon>Bacteria</taxon>
        <taxon>Pseudomonadati</taxon>
        <taxon>Pseudomonadota</taxon>
        <taxon>Alphaproteobacteria</taxon>
        <taxon>Acetobacterales</taxon>
        <taxon>Acetobacteraceae</taxon>
        <taxon>Acidisphaera</taxon>
    </lineage>
</organism>
<keyword evidence="1" id="KW-1133">Transmembrane helix</keyword>
<feature type="transmembrane region" description="Helical" evidence="1">
    <location>
        <begin position="52"/>
        <end position="71"/>
    </location>
</feature>
<gene>
    <name evidence="2" type="ORF">Asru_0160_13</name>
</gene>
<evidence type="ECO:0000313" key="2">
    <source>
        <dbReference type="EMBL" id="GAN76763.1"/>
    </source>
</evidence>
<dbReference type="EMBL" id="BANB01000160">
    <property type="protein sequence ID" value="GAN76763.1"/>
    <property type="molecule type" value="Genomic_DNA"/>
</dbReference>
<dbReference type="NCBIfam" id="TIGR03055">
    <property type="entry name" value="photo_alph_chp2"/>
    <property type="match status" value="1"/>
</dbReference>
<comment type="caution">
    <text evidence="2">The sequence shown here is derived from an EMBL/GenBank/DDBJ whole genome shotgun (WGS) entry which is preliminary data.</text>
</comment>
<proteinExistence type="predicted"/>
<evidence type="ECO:0000313" key="3">
    <source>
        <dbReference type="Proteomes" id="UP000032680"/>
    </source>
</evidence>
<keyword evidence="3" id="KW-1185">Reference proteome</keyword>
<accession>A0A0D6P6D9</accession>
<evidence type="ECO:0000256" key="1">
    <source>
        <dbReference type="SAM" id="Phobius"/>
    </source>
</evidence>
<dbReference type="AlphaFoldDB" id="A0A0D6P6D9"/>
<keyword evidence="1" id="KW-0812">Transmembrane</keyword>
<sequence>MRCPPTCGWRRPGDAMIQYGLPALFALFVWWFSTGAIIYLDGLPQRSFRWSLLGANVMLFGALHGLLAGRADQSIAGAYGAFTCGLLVWAWQEMTFLMGAVTGPRRDAADPQAIGARRFRQAVSVVLYHELAIAAGAAMIAALTWGAANRIGLYTYLLLWGMRTSAKLNLFLGVRNLSVELLPPHLRYLGGYLCRRPMNRLFPFSVGLGSLLTVLLARHAAVPGASDLQATGFSFLATMMGLAVLEHWFMVVPLPVNSIWAWGLRSHAAAPPAVL</sequence>
<reference evidence="2 3" key="1">
    <citation type="submission" date="2012-11" db="EMBL/GenBank/DDBJ databases">
        <title>Whole genome sequence of Acidisphaera rubrifaciens HS-AP3.</title>
        <authorList>
            <person name="Azuma Y."/>
            <person name="Higashiura N."/>
            <person name="Hirakawa H."/>
            <person name="Matsushita K."/>
        </authorList>
    </citation>
    <scope>NUCLEOTIDE SEQUENCE [LARGE SCALE GENOMIC DNA]</scope>
    <source>
        <strain evidence="2 3">HS-AP3</strain>
    </source>
</reference>
<dbReference type="Proteomes" id="UP000032680">
    <property type="component" value="Unassembled WGS sequence"/>
</dbReference>
<feature type="transmembrane region" description="Helical" evidence="1">
    <location>
        <begin position="201"/>
        <end position="221"/>
    </location>
</feature>
<dbReference type="InterPro" id="IPR017496">
    <property type="entry name" value="Photo_alph_chp2"/>
</dbReference>
<keyword evidence="1" id="KW-0472">Membrane</keyword>
<feature type="transmembrane region" description="Helical" evidence="1">
    <location>
        <begin position="122"/>
        <end position="148"/>
    </location>
</feature>
<protein>
    <submittedName>
        <fullName evidence="2">Photosynthetic complex assembly protein 2</fullName>
    </submittedName>
</protein>
<name>A0A0D6P6D9_9PROT</name>
<feature type="transmembrane region" description="Helical" evidence="1">
    <location>
        <begin position="77"/>
        <end position="101"/>
    </location>
</feature>
<feature type="transmembrane region" description="Helical" evidence="1">
    <location>
        <begin position="19"/>
        <end position="40"/>
    </location>
</feature>
<dbReference type="Pfam" id="PF12291">
    <property type="entry name" value="DUF3623"/>
    <property type="match status" value="1"/>
</dbReference>